<dbReference type="Proteomes" id="UP000744769">
    <property type="component" value="Unassembled WGS sequence"/>
</dbReference>
<sequence length="234" mass="24590">MTGAPVRLTDEELVLLNAEHPGVVLPFLDALPAADRRVAVLAAHRALIAHGTPVSSSGALQVPEALVALLRLRRSAPRLLAVDRISDEAVASLYLHDLGEVVIAEEVDSSGLHAFAALATPEELPASIERFAALAGSVDGSGRPFTVDLVRGQDLPPRSPWGEATVRLEATVRRAGQEREVLLGVLAGDRGTWVTTTPADGRTLSAEPVAVVEVPHRIAALLGAADRAMDRMGV</sequence>
<comment type="caution">
    <text evidence="1">The sequence shown here is derived from an EMBL/GenBank/DDBJ whole genome shotgun (WGS) entry which is preliminary data.</text>
</comment>
<dbReference type="RefSeq" id="WP_166191742.1">
    <property type="nucleotide sequence ID" value="NZ_JAAOIV010000001.1"/>
</dbReference>
<accession>A0A967AYT0</accession>
<organism evidence="1 2">
    <name type="scientific">Metallococcus carri</name>
    <dbReference type="NCBI Taxonomy" id="1656884"/>
    <lineage>
        <taxon>Bacteria</taxon>
        <taxon>Bacillati</taxon>
        <taxon>Actinomycetota</taxon>
        <taxon>Actinomycetes</taxon>
        <taxon>Micrococcales</taxon>
        <taxon>Dermacoccaceae</taxon>
        <taxon>Metallococcus</taxon>
    </lineage>
</organism>
<name>A0A967AYT0_9MICO</name>
<evidence type="ECO:0000313" key="2">
    <source>
        <dbReference type="Proteomes" id="UP000744769"/>
    </source>
</evidence>
<reference evidence="1" key="1">
    <citation type="submission" date="2020-03" db="EMBL/GenBank/DDBJ databases">
        <title>Draft sequencing of Calidifontibacter sp. DB0510.</title>
        <authorList>
            <person name="Kim D.-U."/>
        </authorList>
    </citation>
    <scope>NUCLEOTIDE SEQUENCE</scope>
    <source>
        <strain evidence="1">DB0510</strain>
    </source>
</reference>
<proteinExistence type="predicted"/>
<dbReference type="AlphaFoldDB" id="A0A967AYT0"/>
<evidence type="ECO:0000313" key="1">
    <source>
        <dbReference type="EMBL" id="NHN54305.1"/>
    </source>
</evidence>
<keyword evidence="2" id="KW-1185">Reference proteome</keyword>
<dbReference type="EMBL" id="JAAOIV010000001">
    <property type="protein sequence ID" value="NHN54305.1"/>
    <property type="molecule type" value="Genomic_DNA"/>
</dbReference>
<gene>
    <name evidence="1" type="ORF">G9U51_00710</name>
</gene>
<protein>
    <submittedName>
        <fullName evidence="1">Uncharacterized protein</fullName>
    </submittedName>
</protein>